<name>A0A023FGN5_AMBCJ</name>
<evidence type="ECO:0000256" key="4">
    <source>
        <dbReference type="SAM" id="Coils"/>
    </source>
</evidence>
<organism evidence="5">
    <name type="scientific">Amblyomma cajennense</name>
    <name type="common">Cayenne tick</name>
    <name type="synonym">Acarus cajennensis</name>
    <dbReference type="NCBI Taxonomy" id="34607"/>
    <lineage>
        <taxon>Eukaryota</taxon>
        <taxon>Metazoa</taxon>
        <taxon>Ecdysozoa</taxon>
        <taxon>Arthropoda</taxon>
        <taxon>Chelicerata</taxon>
        <taxon>Arachnida</taxon>
        <taxon>Acari</taxon>
        <taxon>Parasitiformes</taxon>
        <taxon>Ixodida</taxon>
        <taxon>Ixodoidea</taxon>
        <taxon>Ixodidae</taxon>
        <taxon>Amblyomminae</taxon>
        <taxon>Amblyomma</taxon>
    </lineage>
</organism>
<accession>A0A023FGN5</accession>
<dbReference type="GO" id="GO:0005758">
    <property type="term" value="C:mitochondrial intermembrane space"/>
    <property type="evidence" value="ECO:0007669"/>
    <property type="project" value="InterPro"/>
</dbReference>
<reference evidence="5" key="1">
    <citation type="submission" date="2014-03" db="EMBL/GenBank/DDBJ databases">
        <title>The sialotranscriptome of Amblyomma triste, Amblyomma parvum and Amblyomma cajennense ticks, uncovered by 454-based RNA-seq.</title>
        <authorList>
            <person name="Garcia G.R."/>
            <person name="Gardinassi L.G."/>
            <person name="Ribeiro J.M."/>
            <person name="Anatriello E."/>
            <person name="Ferreira B.R."/>
            <person name="Moreira H.N."/>
            <person name="Mafra C."/>
            <person name="Olegario M.M."/>
            <person name="Szabo P.J."/>
            <person name="Miranda-Santos I.K."/>
            <person name="Maruyama S.R."/>
        </authorList>
    </citation>
    <scope>NUCLEOTIDE SEQUENCE</scope>
    <source>
        <strain evidence="5">Uberlandia</strain>
        <tissue evidence="5">Salivary glands</tissue>
    </source>
</reference>
<proteinExistence type="evidence at transcript level"/>
<protein>
    <recommendedName>
        <fullName evidence="2">Protein MIX23</fullName>
    </recommendedName>
    <alternativeName>
        <fullName evidence="3">Coiled-coil domain-containing protein 58</fullName>
    </alternativeName>
</protein>
<dbReference type="Pfam" id="PF09774">
    <property type="entry name" value="MIX23"/>
    <property type="match status" value="1"/>
</dbReference>
<dbReference type="PANTHER" id="PTHR31905:SF2">
    <property type="entry name" value="PROTEIN MIX23"/>
    <property type="match status" value="1"/>
</dbReference>
<keyword evidence="4" id="KW-0175">Coiled coil</keyword>
<sequence>MAASASPGEPAPPCDDFMAFQEVLRKLRRVDDNIISSLNTTLPTESFSAECDPPALCKKLYGQLLAAYAQRDKAIKGCLQQSKEKLDRLQELRAAKGDDPTTLRQLRKEQSQIRLLRNELNVEEVVKDRSLKVFHERCRLFYSPPKV</sequence>
<comment type="similarity">
    <text evidence="1">Belongs to the MIX23 family.</text>
</comment>
<evidence type="ECO:0000313" key="5">
    <source>
        <dbReference type="EMBL" id="JAC20305.1"/>
    </source>
</evidence>
<dbReference type="AlphaFoldDB" id="A0A023FGN5"/>
<dbReference type="EMBL" id="GBBK01004177">
    <property type="protein sequence ID" value="JAC20305.1"/>
    <property type="molecule type" value="mRNA"/>
</dbReference>
<dbReference type="PANTHER" id="PTHR31905">
    <property type="entry name" value="COILED-COIL DOMAIN-CONTAINING PROTEIN 58"/>
    <property type="match status" value="1"/>
</dbReference>
<evidence type="ECO:0000256" key="3">
    <source>
        <dbReference type="ARBA" id="ARBA00030733"/>
    </source>
</evidence>
<dbReference type="InterPro" id="IPR019171">
    <property type="entry name" value="MIX23"/>
</dbReference>
<evidence type="ECO:0000256" key="2">
    <source>
        <dbReference type="ARBA" id="ARBA00024228"/>
    </source>
</evidence>
<feature type="coiled-coil region" evidence="4">
    <location>
        <begin position="79"/>
        <end position="123"/>
    </location>
</feature>
<evidence type="ECO:0000256" key="1">
    <source>
        <dbReference type="ARBA" id="ARBA00024204"/>
    </source>
</evidence>